<keyword evidence="2" id="KW-1185">Reference proteome</keyword>
<accession>E4Y3L2</accession>
<dbReference type="InParanoid" id="E4Y3L2"/>
<gene>
    <name evidence="1" type="ORF">GSOID_T00001570001</name>
</gene>
<dbReference type="Proteomes" id="UP000001307">
    <property type="component" value="Unassembled WGS sequence"/>
</dbReference>
<organism evidence="1">
    <name type="scientific">Oikopleura dioica</name>
    <name type="common">Tunicate</name>
    <dbReference type="NCBI Taxonomy" id="34765"/>
    <lineage>
        <taxon>Eukaryota</taxon>
        <taxon>Metazoa</taxon>
        <taxon>Chordata</taxon>
        <taxon>Tunicata</taxon>
        <taxon>Appendicularia</taxon>
        <taxon>Copelata</taxon>
        <taxon>Oikopleuridae</taxon>
        <taxon>Oikopleura</taxon>
    </lineage>
</organism>
<dbReference type="AlphaFoldDB" id="E4Y3L2"/>
<evidence type="ECO:0000313" key="1">
    <source>
        <dbReference type="EMBL" id="CBY16410.1"/>
    </source>
</evidence>
<name>E4Y3L2_OIKDI</name>
<evidence type="ECO:0000313" key="2">
    <source>
        <dbReference type="Proteomes" id="UP000001307"/>
    </source>
</evidence>
<dbReference type="EMBL" id="FN654184">
    <property type="protein sequence ID" value="CBY16410.1"/>
    <property type="molecule type" value="Genomic_DNA"/>
</dbReference>
<protein>
    <submittedName>
        <fullName evidence="1">Uncharacterized protein</fullName>
    </submittedName>
</protein>
<proteinExistence type="predicted"/>
<reference evidence="1" key="1">
    <citation type="journal article" date="2010" name="Science">
        <title>Plasticity of animal genome architecture unmasked by rapid evolution of a pelagic tunicate.</title>
        <authorList>
            <person name="Denoeud F."/>
            <person name="Henriet S."/>
            <person name="Mungpakdee S."/>
            <person name="Aury J.M."/>
            <person name="Da Silva C."/>
            <person name="Brinkmann H."/>
            <person name="Mikhaleva J."/>
            <person name="Olsen L.C."/>
            <person name="Jubin C."/>
            <person name="Canestro C."/>
            <person name="Bouquet J.M."/>
            <person name="Danks G."/>
            <person name="Poulain J."/>
            <person name="Campsteijn C."/>
            <person name="Adamski M."/>
            <person name="Cross I."/>
            <person name="Yadetie F."/>
            <person name="Muffato M."/>
            <person name="Louis A."/>
            <person name="Butcher S."/>
            <person name="Tsagkogeorga G."/>
            <person name="Konrad A."/>
            <person name="Singh S."/>
            <person name="Jensen M.F."/>
            <person name="Cong E.H."/>
            <person name="Eikeseth-Otteraa H."/>
            <person name="Noel B."/>
            <person name="Anthouard V."/>
            <person name="Porcel B.M."/>
            <person name="Kachouri-Lafond R."/>
            <person name="Nishino A."/>
            <person name="Ugolini M."/>
            <person name="Chourrout P."/>
            <person name="Nishida H."/>
            <person name="Aasland R."/>
            <person name="Huzurbazar S."/>
            <person name="Westhof E."/>
            <person name="Delsuc F."/>
            <person name="Lehrach H."/>
            <person name="Reinhardt R."/>
            <person name="Weissenbach J."/>
            <person name="Roy S.W."/>
            <person name="Artiguenave F."/>
            <person name="Postlethwait J.H."/>
            <person name="Manak J.R."/>
            <person name="Thompson E.M."/>
            <person name="Jaillon O."/>
            <person name="Du Pasquier L."/>
            <person name="Boudinot P."/>
            <person name="Liberles D.A."/>
            <person name="Volff J.N."/>
            <person name="Philippe H."/>
            <person name="Lenhard B."/>
            <person name="Roest Crollius H."/>
            <person name="Wincker P."/>
            <person name="Chourrout D."/>
        </authorList>
    </citation>
    <scope>NUCLEOTIDE SEQUENCE [LARGE SCALE GENOMIC DNA]</scope>
</reference>
<sequence>MPLVKRLFYTNSSSVKSSPPSLQSASMSKL</sequence>